<dbReference type="Proteomes" id="UP000812961">
    <property type="component" value="Unassembled WGS sequence"/>
</dbReference>
<name>A0ABS7G885_9BACT</name>
<dbReference type="RefSeq" id="WP_220249081.1">
    <property type="nucleotide sequence ID" value="NZ_JAICCF010000001.1"/>
</dbReference>
<keyword evidence="2" id="KW-1185">Reference proteome</keyword>
<gene>
    <name evidence="1" type="ORF">K1Y79_05955</name>
</gene>
<reference evidence="1 2" key="1">
    <citation type="submission" date="2021-08" db="EMBL/GenBank/DDBJ databases">
        <title>The genome sequence of Chitinophaga sp. B61.</title>
        <authorList>
            <person name="Zhang X."/>
        </authorList>
    </citation>
    <scope>NUCLEOTIDE SEQUENCE [LARGE SCALE GENOMIC DNA]</scope>
    <source>
        <strain evidence="1 2">B61</strain>
    </source>
</reference>
<evidence type="ECO:0000313" key="1">
    <source>
        <dbReference type="EMBL" id="MBW8683872.1"/>
    </source>
</evidence>
<comment type="caution">
    <text evidence="1">The sequence shown here is derived from an EMBL/GenBank/DDBJ whole genome shotgun (WGS) entry which is preliminary data.</text>
</comment>
<evidence type="ECO:0000313" key="2">
    <source>
        <dbReference type="Proteomes" id="UP000812961"/>
    </source>
</evidence>
<proteinExistence type="predicted"/>
<organism evidence="1 2">
    <name type="scientific">Chitinophaga rhizophila</name>
    <dbReference type="NCBI Taxonomy" id="2866212"/>
    <lineage>
        <taxon>Bacteria</taxon>
        <taxon>Pseudomonadati</taxon>
        <taxon>Bacteroidota</taxon>
        <taxon>Chitinophagia</taxon>
        <taxon>Chitinophagales</taxon>
        <taxon>Chitinophagaceae</taxon>
        <taxon>Chitinophaga</taxon>
    </lineage>
</organism>
<dbReference type="EMBL" id="JAICCF010000001">
    <property type="protein sequence ID" value="MBW8683872.1"/>
    <property type="molecule type" value="Genomic_DNA"/>
</dbReference>
<protein>
    <submittedName>
        <fullName evidence="1">Uncharacterized protein</fullName>
    </submittedName>
</protein>
<accession>A0ABS7G885</accession>
<sequence length="122" mass="13616">MAELEPGIIMRFNPRTNELMAKKLGKFKAICSDSVESPGEEISIKIEFEIKVDGMLKKTKFDPEQIDPVGEGLIYVKFDNVEEQSFDHPTLKNPLNVVVPESAAAGVTINMEFSDIGKTRWG</sequence>